<keyword evidence="3" id="KW-1185">Reference proteome</keyword>
<dbReference type="AlphaFoldDB" id="A0AAV7HT53"/>
<gene>
    <name evidence="2" type="ORF">IEQ34_000697</name>
</gene>
<protein>
    <submittedName>
        <fullName evidence="2">Uncharacterized protein</fullName>
    </submittedName>
</protein>
<organism evidence="2 3">
    <name type="scientific">Dendrobium chrysotoxum</name>
    <name type="common">Orchid</name>
    <dbReference type="NCBI Taxonomy" id="161865"/>
    <lineage>
        <taxon>Eukaryota</taxon>
        <taxon>Viridiplantae</taxon>
        <taxon>Streptophyta</taxon>
        <taxon>Embryophyta</taxon>
        <taxon>Tracheophyta</taxon>
        <taxon>Spermatophyta</taxon>
        <taxon>Magnoliopsida</taxon>
        <taxon>Liliopsida</taxon>
        <taxon>Asparagales</taxon>
        <taxon>Orchidaceae</taxon>
        <taxon>Epidendroideae</taxon>
        <taxon>Malaxideae</taxon>
        <taxon>Dendrobiinae</taxon>
        <taxon>Dendrobium</taxon>
    </lineage>
</organism>
<dbReference type="EMBL" id="JAGFBR010000001">
    <property type="protein sequence ID" value="KAH0470974.1"/>
    <property type="molecule type" value="Genomic_DNA"/>
</dbReference>
<evidence type="ECO:0000256" key="1">
    <source>
        <dbReference type="SAM" id="MobiDB-lite"/>
    </source>
</evidence>
<name>A0AAV7HT53_DENCH</name>
<sequence length="171" mass="19560">MYVLTQWVPKHTTKMQSQTDCIQTIKIVEHRCTDITTTSPKICYMFLSILYTTKSKCKPTNGKNPYLTSNRFTIPVGLVHFDFRMKPSKEPYFLLLPPKPGREPYLLLLPPEVENLTSFRFLVKQVKNLTSFLFLLKQAENLDLLAGDPSHRATKGQGTMTGEDDSNLCLD</sequence>
<reference evidence="2 3" key="1">
    <citation type="journal article" date="2021" name="Hortic Res">
        <title>Chromosome-scale assembly of the Dendrobium chrysotoxum genome enhances the understanding of orchid evolution.</title>
        <authorList>
            <person name="Zhang Y."/>
            <person name="Zhang G.Q."/>
            <person name="Zhang D."/>
            <person name="Liu X.D."/>
            <person name="Xu X.Y."/>
            <person name="Sun W.H."/>
            <person name="Yu X."/>
            <person name="Zhu X."/>
            <person name="Wang Z.W."/>
            <person name="Zhao X."/>
            <person name="Zhong W.Y."/>
            <person name="Chen H."/>
            <person name="Yin W.L."/>
            <person name="Huang T."/>
            <person name="Niu S.C."/>
            <person name="Liu Z.J."/>
        </authorList>
    </citation>
    <scope>NUCLEOTIDE SEQUENCE [LARGE SCALE GENOMIC DNA]</scope>
    <source>
        <strain evidence="2">Lindl</strain>
    </source>
</reference>
<dbReference type="Proteomes" id="UP000775213">
    <property type="component" value="Unassembled WGS sequence"/>
</dbReference>
<comment type="caution">
    <text evidence="2">The sequence shown here is derived from an EMBL/GenBank/DDBJ whole genome shotgun (WGS) entry which is preliminary data.</text>
</comment>
<proteinExistence type="predicted"/>
<evidence type="ECO:0000313" key="2">
    <source>
        <dbReference type="EMBL" id="KAH0470974.1"/>
    </source>
</evidence>
<feature type="compositionally biased region" description="Acidic residues" evidence="1">
    <location>
        <begin position="162"/>
        <end position="171"/>
    </location>
</feature>
<accession>A0AAV7HT53</accession>
<feature type="region of interest" description="Disordered" evidence="1">
    <location>
        <begin position="150"/>
        <end position="171"/>
    </location>
</feature>
<evidence type="ECO:0000313" key="3">
    <source>
        <dbReference type="Proteomes" id="UP000775213"/>
    </source>
</evidence>